<evidence type="ECO:0000256" key="5">
    <source>
        <dbReference type="ARBA" id="ARBA00022664"/>
    </source>
</evidence>
<evidence type="ECO:0000256" key="7">
    <source>
        <dbReference type="ARBA" id="ARBA00023242"/>
    </source>
</evidence>
<feature type="domain" description="SDE2-like" evidence="11">
    <location>
        <begin position="82"/>
        <end position="178"/>
    </location>
</feature>
<evidence type="ECO:0000256" key="4">
    <source>
        <dbReference type="ARBA" id="ARBA00022490"/>
    </source>
</evidence>
<name>A0A1X7UA94_AMPQE</name>
<keyword evidence="5" id="KW-0507">mRNA processing</keyword>
<organism evidence="12">
    <name type="scientific">Amphimedon queenslandica</name>
    <name type="common">Sponge</name>
    <dbReference type="NCBI Taxonomy" id="400682"/>
    <lineage>
        <taxon>Eukaryota</taxon>
        <taxon>Metazoa</taxon>
        <taxon>Porifera</taxon>
        <taxon>Demospongiae</taxon>
        <taxon>Heteroscleromorpha</taxon>
        <taxon>Haplosclerida</taxon>
        <taxon>Niphatidae</taxon>
        <taxon>Amphimedon</taxon>
    </lineage>
</organism>
<dbReference type="OMA" id="CFWTGLE"/>
<keyword evidence="8" id="KW-0131">Cell cycle</keyword>
<feature type="region of interest" description="Disordered" evidence="9">
    <location>
        <begin position="399"/>
        <end position="422"/>
    </location>
</feature>
<dbReference type="EnsemblMetazoa" id="XM_003388447.3">
    <property type="protein sequence ID" value="XP_003388495.1"/>
    <property type="gene ID" value="LOC100637133"/>
</dbReference>
<dbReference type="GO" id="GO:0008380">
    <property type="term" value="P:RNA splicing"/>
    <property type="evidence" value="ECO:0007669"/>
    <property type="project" value="UniProtKB-KW"/>
</dbReference>
<dbReference type="InterPro" id="IPR053822">
    <property type="entry name" value="SDE2-like_dom"/>
</dbReference>
<dbReference type="PANTHER" id="PTHR12786:SF1">
    <property type="entry name" value="SPLICING REGULATOR SDE2"/>
    <property type="match status" value="1"/>
</dbReference>
<keyword evidence="13" id="KW-1185">Reference proteome</keyword>
<reference evidence="13" key="1">
    <citation type="journal article" date="2010" name="Nature">
        <title>The Amphimedon queenslandica genome and the evolution of animal complexity.</title>
        <authorList>
            <person name="Srivastava M."/>
            <person name="Simakov O."/>
            <person name="Chapman J."/>
            <person name="Fahey B."/>
            <person name="Gauthier M.E."/>
            <person name="Mitros T."/>
            <person name="Richards G.S."/>
            <person name="Conaco C."/>
            <person name="Dacre M."/>
            <person name="Hellsten U."/>
            <person name="Larroux C."/>
            <person name="Putnam N.H."/>
            <person name="Stanke M."/>
            <person name="Adamska M."/>
            <person name="Darling A."/>
            <person name="Degnan S.M."/>
            <person name="Oakley T.H."/>
            <person name="Plachetzki D.C."/>
            <person name="Zhai Y."/>
            <person name="Adamski M."/>
            <person name="Calcino A."/>
            <person name="Cummins S.F."/>
            <person name="Goodstein D.M."/>
            <person name="Harris C."/>
            <person name="Jackson D.J."/>
            <person name="Leys S.P."/>
            <person name="Shu S."/>
            <person name="Woodcroft B.J."/>
            <person name="Vervoort M."/>
            <person name="Kosik K.S."/>
            <person name="Manning G."/>
            <person name="Degnan B.M."/>
            <person name="Rokhsar D.S."/>
        </authorList>
    </citation>
    <scope>NUCLEOTIDE SEQUENCE [LARGE SCALE GENOMIC DNA]</scope>
</reference>
<dbReference type="OrthoDB" id="547031at2759"/>
<comment type="similarity">
    <text evidence="3">Belongs to the SDE2 family.</text>
</comment>
<evidence type="ECO:0000256" key="1">
    <source>
        <dbReference type="ARBA" id="ARBA00004123"/>
    </source>
</evidence>
<dbReference type="AlphaFoldDB" id="A0A1X7UA94"/>
<dbReference type="eggNOG" id="KOG2636">
    <property type="taxonomic scope" value="Eukaryota"/>
</dbReference>
<feature type="compositionally biased region" description="Basic residues" evidence="9">
    <location>
        <begin position="408"/>
        <end position="422"/>
    </location>
</feature>
<evidence type="ECO:0000256" key="8">
    <source>
        <dbReference type="ARBA" id="ARBA00023306"/>
    </source>
</evidence>
<feature type="compositionally biased region" description="Acidic residues" evidence="9">
    <location>
        <begin position="215"/>
        <end position="233"/>
    </location>
</feature>
<sequence>MADKSVVNFYLFGLQESGSISFNGGQDTSVSCILTHLGYNVDNYYFAHNGYPVQDLSLPLSLDQEEKDNGIAIIRASPRLLGGKGGFGALIRAMGMRVNKNRTRDASRDLSGRRIRDVNAEKQLAEWAKKEPERQKKKEEEKAKKRKMLLEGPKHFFNDPEYMQQLEDNEVNLDEAVRQGLNGGAGCSSNGSRKREREGKTKEKKKMLTLGIEELSSDDSETENEEEEEEGEKEETVPVKKLKMTINENEELPKLTDYTNKATPITPPTSNTTDELVSVTQTSTSNCQSISTNTQATTTETPPPATTSTDTCTPSSPPPQIMSDQGQPRVGDTNGAEIDQETIDRFDLDKFESIQELEAVGPHLLKAVLQKLGLKCGGTLSERAHRLYSVKGLTVDQIDPSLFAGKTNGKRKNKGKGKNTNK</sequence>
<feature type="compositionally biased region" description="Low complexity" evidence="9">
    <location>
        <begin position="289"/>
        <end position="314"/>
    </location>
</feature>
<evidence type="ECO:0000256" key="9">
    <source>
        <dbReference type="SAM" id="MobiDB-lite"/>
    </source>
</evidence>
<feature type="region of interest" description="Disordered" evidence="9">
    <location>
        <begin position="180"/>
        <end position="335"/>
    </location>
</feature>
<dbReference type="InterPro" id="IPR051421">
    <property type="entry name" value="RNA_Proc_DNA_Dmg_Regulator"/>
</dbReference>
<dbReference type="Proteomes" id="UP000007879">
    <property type="component" value="Unassembled WGS sequence"/>
</dbReference>
<dbReference type="Pfam" id="PF22782">
    <property type="entry name" value="SDE2"/>
    <property type="match status" value="1"/>
</dbReference>
<keyword evidence="7" id="KW-0539">Nucleus</keyword>
<dbReference type="GO" id="GO:0005737">
    <property type="term" value="C:cytoplasm"/>
    <property type="evidence" value="ECO:0007669"/>
    <property type="project" value="UniProtKB-SubCell"/>
</dbReference>
<comment type="subcellular location">
    <subcellularLocation>
        <location evidence="2">Cytoplasm</location>
    </subcellularLocation>
    <subcellularLocation>
        <location evidence="1">Nucleus</location>
    </subcellularLocation>
</comment>
<keyword evidence="4" id="KW-0963">Cytoplasm</keyword>
<accession>A0A1X7UA94</accession>
<dbReference type="InterPro" id="IPR025086">
    <property type="entry name" value="SDE2/SF3A3_SAP"/>
</dbReference>
<dbReference type="Pfam" id="PF13297">
    <property type="entry name" value="SDE2_2C"/>
    <property type="match status" value="1"/>
</dbReference>
<reference evidence="12" key="2">
    <citation type="submission" date="2017-05" db="UniProtKB">
        <authorList>
            <consortium name="EnsemblMetazoa"/>
        </authorList>
    </citation>
    <scope>IDENTIFICATION</scope>
</reference>
<dbReference type="PANTHER" id="PTHR12786">
    <property type="entry name" value="SPLICING FACTOR SF3A-RELATED"/>
    <property type="match status" value="1"/>
</dbReference>
<protein>
    <submittedName>
        <fullName evidence="12">Uncharacterized protein</fullName>
    </submittedName>
</protein>
<dbReference type="eggNOG" id="KOG2827">
    <property type="taxonomic scope" value="Eukaryota"/>
</dbReference>
<evidence type="ECO:0000313" key="13">
    <source>
        <dbReference type="Proteomes" id="UP000007879"/>
    </source>
</evidence>
<evidence type="ECO:0000256" key="6">
    <source>
        <dbReference type="ARBA" id="ARBA00023187"/>
    </source>
</evidence>
<feature type="compositionally biased region" description="Polar residues" evidence="9">
    <location>
        <begin position="257"/>
        <end position="288"/>
    </location>
</feature>
<dbReference type="GO" id="GO:0005634">
    <property type="term" value="C:nucleus"/>
    <property type="evidence" value="ECO:0007669"/>
    <property type="project" value="UniProtKB-SubCell"/>
</dbReference>
<evidence type="ECO:0000259" key="11">
    <source>
        <dbReference type="Pfam" id="PF22782"/>
    </source>
</evidence>
<dbReference type="InParanoid" id="A0A1X7UA94"/>
<dbReference type="KEGG" id="aqu:100637133"/>
<keyword evidence="6" id="KW-0508">mRNA splicing</keyword>
<dbReference type="GO" id="GO:0006397">
    <property type="term" value="P:mRNA processing"/>
    <property type="evidence" value="ECO:0007669"/>
    <property type="project" value="UniProtKB-KW"/>
</dbReference>
<proteinExistence type="inferred from homology"/>
<evidence type="ECO:0000259" key="10">
    <source>
        <dbReference type="Pfam" id="PF13297"/>
    </source>
</evidence>
<feature type="domain" description="SDE2/SF3A3 SAP" evidence="10">
    <location>
        <begin position="333"/>
        <end position="404"/>
    </location>
</feature>
<dbReference type="STRING" id="400682.A0A1X7UA94"/>
<evidence type="ECO:0000256" key="2">
    <source>
        <dbReference type="ARBA" id="ARBA00004496"/>
    </source>
</evidence>
<gene>
    <name evidence="12" type="primary">100637133</name>
</gene>
<evidence type="ECO:0000313" key="12">
    <source>
        <dbReference type="EnsemblMetazoa" id="Aqu2.1.24877_001"/>
    </source>
</evidence>
<evidence type="ECO:0000256" key="3">
    <source>
        <dbReference type="ARBA" id="ARBA00008726"/>
    </source>
</evidence>
<dbReference type="EnsemblMetazoa" id="Aqu2.1.24877_001">
    <property type="protein sequence ID" value="Aqu2.1.24877_001"/>
    <property type="gene ID" value="Aqu2.1.24877"/>
</dbReference>